<dbReference type="Pfam" id="PF00005">
    <property type="entry name" value="ABC_tran"/>
    <property type="match status" value="1"/>
</dbReference>
<dbReference type="GO" id="GO:0005524">
    <property type="term" value="F:ATP binding"/>
    <property type="evidence" value="ECO:0007669"/>
    <property type="project" value="UniProtKB-KW"/>
</dbReference>
<dbReference type="SMART" id="SM00382">
    <property type="entry name" value="AAA"/>
    <property type="match status" value="1"/>
</dbReference>
<organism evidence="5 6">
    <name type="scientific">Staphylococcus felis</name>
    <dbReference type="NCBI Taxonomy" id="46127"/>
    <lineage>
        <taxon>Bacteria</taxon>
        <taxon>Bacillati</taxon>
        <taxon>Bacillota</taxon>
        <taxon>Bacilli</taxon>
        <taxon>Bacillales</taxon>
        <taxon>Staphylococcaceae</taxon>
        <taxon>Staphylococcus</taxon>
    </lineage>
</organism>
<accession>A0A3E0INS4</accession>
<dbReference type="PANTHER" id="PTHR42939">
    <property type="entry name" value="ABC TRANSPORTER ATP-BINDING PROTEIN ALBC-RELATED"/>
    <property type="match status" value="1"/>
</dbReference>
<dbReference type="Gene3D" id="3.40.50.300">
    <property type="entry name" value="P-loop containing nucleotide triphosphate hydrolases"/>
    <property type="match status" value="1"/>
</dbReference>
<dbReference type="GO" id="GO:0016887">
    <property type="term" value="F:ATP hydrolysis activity"/>
    <property type="evidence" value="ECO:0007669"/>
    <property type="project" value="InterPro"/>
</dbReference>
<dbReference type="EMBL" id="QKXQ01000375">
    <property type="protein sequence ID" value="REH93964.1"/>
    <property type="molecule type" value="Genomic_DNA"/>
</dbReference>
<keyword evidence="3" id="KW-0067">ATP-binding</keyword>
<evidence type="ECO:0000259" key="4">
    <source>
        <dbReference type="PROSITE" id="PS50893"/>
    </source>
</evidence>
<reference evidence="5 6" key="1">
    <citation type="journal article" date="2018" name="Vet. Microbiol.">
        <title>Characterisation of Staphylococcus felis isolated from cats using whole genome sequencing.</title>
        <authorList>
            <person name="Worthing K."/>
            <person name="Pang S."/>
            <person name="Trott D.J."/>
            <person name="Abraham S."/>
            <person name="Coombs G.W."/>
            <person name="Jordan D."/>
            <person name="McIntyre L."/>
            <person name="Davies M.R."/>
            <person name="Norris J."/>
        </authorList>
    </citation>
    <scope>NUCLEOTIDE SEQUENCE [LARGE SCALE GENOMIC DNA]</scope>
    <source>
        <strain evidence="5 6">F9</strain>
    </source>
</reference>
<dbReference type="InterPro" id="IPR051782">
    <property type="entry name" value="ABC_Transporter_VariousFunc"/>
</dbReference>
<dbReference type="PROSITE" id="PS50893">
    <property type="entry name" value="ABC_TRANSPORTER_2"/>
    <property type="match status" value="1"/>
</dbReference>
<feature type="domain" description="ABC transporter" evidence="4">
    <location>
        <begin position="6"/>
        <end position="218"/>
    </location>
</feature>
<dbReference type="PANTHER" id="PTHR42939:SF1">
    <property type="entry name" value="ABC TRANSPORTER ATP-BINDING PROTEIN ALBC-RELATED"/>
    <property type="match status" value="1"/>
</dbReference>
<dbReference type="AlphaFoldDB" id="A0A3E0INS4"/>
<protein>
    <recommendedName>
        <fullName evidence="4">ABC transporter domain-containing protein</fullName>
    </recommendedName>
</protein>
<dbReference type="Proteomes" id="UP000256562">
    <property type="component" value="Unassembled WGS sequence"/>
</dbReference>
<dbReference type="InterPro" id="IPR003439">
    <property type="entry name" value="ABC_transporter-like_ATP-bd"/>
</dbReference>
<dbReference type="InterPro" id="IPR003593">
    <property type="entry name" value="AAA+_ATPase"/>
</dbReference>
<gene>
    <name evidence="5" type="ORF">DOS83_08240</name>
</gene>
<evidence type="ECO:0000256" key="1">
    <source>
        <dbReference type="ARBA" id="ARBA00022448"/>
    </source>
</evidence>
<proteinExistence type="predicted"/>
<name>A0A3E0INS4_9STAP</name>
<evidence type="ECO:0000313" key="5">
    <source>
        <dbReference type="EMBL" id="REH93964.1"/>
    </source>
</evidence>
<comment type="caution">
    <text evidence="5">The sequence shown here is derived from an EMBL/GenBank/DDBJ whole genome shotgun (WGS) entry which is preliminary data.</text>
</comment>
<feature type="non-terminal residue" evidence="5">
    <location>
        <position position="218"/>
    </location>
</feature>
<sequence length="218" mass="24933">MKKPIISVKNLCLSFDDTLILNNLEYSFYSSNIYTILGINGSGKTSFLKCIVGMLKYNSGNIKLYQGNTISFVPDSSYLYEYLTGLEYLYFVGKLNDMNNNEVIERSESLLKELYLHSSRNKLIKNYSNGMKQKLSLASSMLTQPNIICIDEPLTGTDYANNKVIKNFLKNYSKQNLVILTTHFLDLTYELSTEVLILKDKKIAEKLVPDSISFEQFK</sequence>
<dbReference type="InterPro" id="IPR027417">
    <property type="entry name" value="P-loop_NTPase"/>
</dbReference>
<evidence type="ECO:0000313" key="6">
    <source>
        <dbReference type="Proteomes" id="UP000256562"/>
    </source>
</evidence>
<keyword evidence="2" id="KW-0547">Nucleotide-binding</keyword>
<evidence type="ECO:0000256" key="3">
    <source>
        <dbReference type="ARBA" id="ARBA00022840"/>
    </source>
</evidence>
<keyword evidence="1" id="KW-0813">Transport</keyword>
<dbReference type="RefSeq" id="WP_142748225.1">
    <property type="nucleotide sequence ID" value="NZ_QKXQ01000375.1"/>
</dbReference>
<evidence type="ECO:0000256" key="2">
    <source>
        <dbReference type="ARBA" id="ARBA00022741"/>
    </source>
</evidence>
<dbReference type="SUPFAM" id="SSF52540">
    <property type="entry name" value="P-loop containing nucleoside triphosphate hydrolases"/>
    <property type="match status" value="1"/>
</dbReference>
<dbReference type="OrthoDB" id="9804819at2"/>